<organism evidence="11 12">
    <name type="scientific">Aquisalimonas asiatica</name>
    <dbReference type="NCBI Taxonomy" id="406100"/>
    <lineage>
        <taxon>Bacteria</taxon>
        <taxon>Pseudomonadati</taxon>
        <taxon>Pseudomonadota</taxon>
        <taxon>Gammaproteobacteria</taxon>
        <taxon>Chromatiales</taxon>
        <taxon>Ectothiorhodospiraceae</taxon>
        <taxon>Aquisalimonas</taxon>
    </lineage>
</organism>
<name>A0A1H8VKK8_9GAMM</name>
<accession>A0A1H8VKK8</accession>
<sequence length="537" mass="57542">MQGDKTLGHRQNQWLVYEGSSPRRGLKWWLRPIPLAIGAVGVSLITTGMIGFGSGGSGSGASGDTVAVELGMPGTRVGDMVAQRARGNGSRTTAATMDDSPAAVSDNGAPADSGPLRAANATAADMDSGWANYINASTGSTDASDDTAGSAAEAEADLEELAAPHEGPEWETIEVRSGDSLAAIFSRAGLSAGELHRLINTDDRTAQLQRIYPGDEIHFHVESDALQGLRYDIDDADTLVVARGDDGFDVSIESRAIETRVKHASGTVNSSLFVAGQDAGLSHGQIMRLMNIFKWQVDFGRDVRSGDMFSVAYESYYIDDEHVRDGPILAARYVNRGNAIDAVRYEDPDGNRGFYNPEGENLRKAFIRRPVGDARISSGFNPNRKHPVLGVRRPHLGTDFAAPSGTPIRAAGAGRVVHASRKGGYGRTVIIEHAGRYRTLYAHMSGYASGISVGTRVEQGQTIGYVGASGLVTGAHLHYEFIKDGVHRNPMRVDLPSGDPVASEHMDDFIARAAPLVAQLDDMHEEQEQQLAMRDEE</sequence>
<feature type="region of interest" description="Disordered" evidence="8">
    <location>
        <begin position="85"/>
        <end position="114"/>
    </location>
</feature>
<evidence type="ECO:0000256" key="8">
    <source>
        <dbReference type="SAM" id="MobiDB-lite"/>
    </source>
</evidence>
<dbReference type="CDD" id="cd12797">
    <property type="entry name" value="M23_peptidase"/>
    <property type="match status" value="1"/>
</dbReference>
<keyword evidence="12" id="KW-1185">Reference proteome</keyword>
<evidence type="ECO:0000256" key="9">
    <source>
        <dbReference type="SAM" id="Phobius"/>
    </source>
</evidence>
<feature type="domain" description="LysM" evidence="10">
    <location>
        <begin position="171"/>
        <end position="219"/>
    </location>
</feature>
<evidence type="ECO:0000256" key="1">
    <source>
        <dbReference type="ARBA" id="ARBA00001947"/>
    </source>
</evidence>
<dbReference type="Pfam" id="PF19425">
    <property type="entry name" value="Csd3_N2"/>
    <property type="match status" value="1"/>
</dbReference>
<evidence type="ECO:0000256" key="5">
    <source>
        <dbReference type="ARBA" id="ARBA00022801"/>
    </source>
</evidence>
<dbReference type="AlphaFoldDB" id="A0A1H8VKK8"/>
<evidence type="ECO:0000313" key="11">
    <source>
        <dbReference type="EMBL" id="SEP15873.1"/>
    </source>
</evidence>
<evidence type="ECO:0000256" key="7">
    <source>
        <dbReference type="ARBA" id="ARBA00023049"/>
    </source>
</evidence>
<keyword evidence="9" id="KW-1133">Transmembrane helix</keyword>
<protein>
    <submittedName>
        <fullName evidence="11">Peptidase family M23</fullName>
    </submittedName>
</protein>
<evidence type="ECO:0000259" key="10">
    <source>
        <dbReference type="PROSITE" id="PS51782"/>
    </source>
</evidence>
<dbReference type="InterPro" id="IPR045834">
    <property type="entry name" value="Csd3_N2"/>
</dbReference>
<evidence type="ECO:0000313" key="12">
    <source>
        <dbReference type="Proteomes" id="UP000199657"/>
    </source>
</evidence>
<reference evidence="11 12" key="1">
    <citation type="submission" date="2016-10" db="EMBL/GenBank/DDBJ databases">
        <authorList>
            <person name="de Groot N.N."/>
        </authorList>
    </citation>
    <scope>NUCLEOTIDE SEQUENCE [LARGE SCALE GENOMIC DNA]</scope>
    <source>
        <strain evidence="11 12">CGMCC 1.6291</strain>
    </source>
</reference>
<evidence type="ECO:0000256" key="3">
    <source>
        <dbReference type="ARBA" id="ARBA00022670"/>
    </source>
</evidence>
<dbReference type="EMBL" id="FOEG01000013">
    <property type="protein sequence ID" value="SEP15873.1"/>
    <property type="molecule type" value="Genomic_DNA"/>
</dbReference>
<dbReference type="InterPro" id="IPR011055">
    <property type="entry name" value="Dup_hybrid_motif"/>
</dbReference>
<gene>
    <name evidence="11" type="ORF">SAMN04488052_11335</name>
</gene>
<dbReference type="Gene3D" id="2.70.70.10">
    <property type="entry name" value="Glucose Permease (Domain IIA)"/>
    <property type="match status" value="1"/>
</dbReference>
<proteinExistence type="predicted"/>
<evidence type="ECO:0000256" key="2">
    <source>
        <dbReference type="ARBA" id="ARBA00004196"/>
    </source>
</evidence>
<dbReference type="Proteomes" id="UP000199657">
    <property type="component" value="Unassembled WGS sequence"/>
</dbReference>
<dbReference type="STRING" id="406100.SAMN04488052_11335"/>
<dbReference type="InterPro" id="IPR016047">
    <property type="entry name" value="M23ase_b-sheet_dom"/>
</dbReference>
<dbReference type="OrthoDB" id="9805070at2"/>
<dbReference type="PANTHER" id="PTHR21666">
    <property type="entry name" value="PEPTIDASE-RELATED"/>
    <property type="match status" value="1"/>
</dbReference>
<keyword evidence="3" id="KW-0645">Protease</keyword>
<dbReference type="PANTHER" id="PTHR21666:SF288">
    <property type="entry name" value="CELL DIVISION PROTEIN YTFB"/>
    <property type="match status" value="1"/>
</dbReference>
<comment type="subcellular location">
    <subcellularLocation>
        <location evidence="2">Cell envelope</location>
    </subcellularLocation>
</comment>
<dbReference type="PROSITE" id="PS51782">
    <property type="entry name" value="LYSM"/>
    <property type="match status" value="1"/>
</dbReference>
<evidence type="ECO:0000256" key="4">
    <source>
        <dbReference type="ARBA" id="ARBA00022723"/>
    </source>
</evidence>
<dbReference type="Pfam" id="PF01551">
    <property type="entry name" value="Peptidase_M23"/>
    <property type="match status" value="1"/>
</dbReference>
<keyword evidence="9" id="KW-0472">Membrane</keyword>
<dbReference type="GO" id="GO:0046872">
    <property type="term" value="F:metal ion binding"/>
    <property type="evidence" value="ECO:0007669"/>
    <property type="project" value="UniProtKB-KW"/>
</dbReference>
<dbReference type="GO" id="GO:0030313">
    <property type="term" value="C:cell envelope"/>
    <property type="evidence" value="ECO:0007669"/>
    <property type="project" value="UniProtKB-SubCell"/>
</dbReference>
<dbReference type="GO" id="GO:0006508">
    <property type="term" value="P:proteolysis"/>
    <property type="evidence" value="ECO:0007669"/>
    <property type="project" value="UniProtKB-KW"/>
</dbReference>
<keyword evidence="4" id="KW-0479">Metal-binding</keyword>
<keyword evidence="5" id="KW-0378">Hydrolase</keyword>
<dbReference type="SUPFAM" id="SSF51261">
    <property type="entry name" value="Duplicated hybrid motif"/>
    <property type="match status" value="1"/>
</dbReference>
<dbReference type="InterPro" id="IPR050570">
    <property type="entry name" value="Cell_wall_metabolism_enzyme"/>
</dbReference>
<dbReference type="GO" id="GO:0004222">
    <property type="term" value="F:metalloendopeptidase activity"/>
    <property type="evidence" value="ECO:0007669"/>
    <property type="project" value="TreeGrafter"/>
</dbReference>
<dbReference type="InterPro" id="IPR018392">
    <property type="entry name" value="LysM"/>
</dbReference>
<feature type="transmembrane region" description="Helical" evidence="9">
    <location>
        <begin position="33"/>
        <end position="52"/>
    </location>
</feature>
<comment type="cofactor">
    <cofactor evidence="1">
        <name>Zn(2+)</name>
        <dbReference type="ChEBI" id="CHEBI:29105"/>
    </cofactor>
</comment>
<keyword evidence="7" id="KW-0482">Metalloprotease</keyword>
<evidence type="ECO:0000256" key="6">
    <source>
        <dbReference type="ARBA" id="ARBA00022833"/>
    </source>
</evidence>
<keyword evidence="9" id="KW-0812">Transmembrane</keyword>
<dbReference type="Gene3D" id="3.10.450.350">
    <property type="match status" value="2"/>
</dbReference>
<keyword evidence="6" id="KW-0862">Zinc</keyword>